<dbReference type="Gene3D" id="1.10.1200.10">
    <property type="entry name" value="ACP-like"/>
    <property type="match status" value="1"/>
</dbReference>
<reference evidence="1 2" key="1">
    <citation type="submission" date="2024-02" db="EMBL/GenBank/DDBJ databases">
        <title>A novel Wenzhouxiangellaceae bacterium, isolated from coastal sediments.</title>
        <authorList>
            <person name="Du Z.-J."/>
            <person name="Ye Y.-Q."/>
            <person name="Zhang X.-Y."/>
        </authorList>
    </citation>
    <scope>NUCLEOTIDE SEQUENCE [LARGE SCALE GENOMIC DNA]</scope>
    <source>
        <strain evidence="1 2">CH-27</strain>
    </source>
</reference>
<comment type="caution">
    <text evidence="1">The sequence shown here is derived from an EMBL/GenBank/DDBJ whole genome shotgun (WGS) entry which is preliminary data.</text>
</comment>
<evidence type="ECO:0000313" key="1">
    <source>
        <dbReference type="EMBL" id="MEJ8568233.1"/>
    </source>
</evidence>
<name>A0AAW9RJI5_9GAMM</name>
<sequence length="81" mass="9123">MTNREKLRELLLDILLLDPSEFHFDLKRDEVETWDSMSVVAIAVGVDEDFGYHFSPEEAMAITGVADIMSTLESKGISFAE</sequence>
<dbReference type="RefSeq" id="WP_354695554.1">
    <property type="nucleotide sequence ID" value="NZ_JAZHOG010000007.1"/>
</dbReference>
<accession>A0AAW9RJI5</accession>
<evidence type="ECO:0008006" key="3">
    <source>
        <dbReference type="Google" id="ProtNLM"/>
    </source>
</evidence>
<dbReference type="Proteomes" id="UP001359886">
    <property type="component" value="Unassembled WGS sequence"/>
</dbReference>
<dbReference type="AlphaFoldDB" id="A0AAW9RJI5"/>
<dbReference type="EMBL" id="JAZHOG010000007">
    <property type="protein sequence ID" value="MEJ8568233.1"/>
    <property type="molecule type" value="Genomic_DNA"/>
</dbReference>
<dbReference type="InterPro" id="IPR036736">
    <property type="entry name" value="ACP-like_sf"/>
</dbReference>
<protein>
    <recommendedName>
        <fullName evidence="3">Acyl carrier protein</fullName>
    </recommendedName>
</protein>
<gene>
    <name evidence="1" type="ORF">V3330_11405</name>
</gene>
<organism evidence="1 2">
    <name type="scientific">Elongatibacter sediminis</name>
    <dbReference type="NCBI Taxonomy" id="3119006"/>
    <lineage>
        <taxon>Bacteria</taxon>
        <taxon>Pseudomonadati</taxon>
        <taxon>Pseudomonadota</taxon>
        <taxon>Gammaproteobacteria</taxon>
        <taxon>Chromatiales</taxon>
        <taxon>Wenzhouxiangellaceae</taxon>
        <taxon>Elongatibacter</taxon>
    </lineage>
</organism>
<evidence type="ECO:0000313" key="2">
    <source>
        <dbReference type="Proteomes" id="UP001359886"/>
    </source>
</evidence>
<dbReference type="SUPFAM" id="SSF47336">
    <property type="entry name" value="ACP-like"/>
    <property type="match status" value="1"/>
</dbReference>
<keyword evidence="2" id="KW-1185">Reference proteome</keyword>
<proteinExistence type="predicted"/>